<dbReference type="InParanoid" id="A0A1B6PGU8"/>
<evidence type="ECO:0000313" key="2">
    <source>
        <dbReference type="Proteomes" id="UP000000768"/>
    </source>
</evidence>
<sequence>MNLNLSHYLLHFQETYCPFLFTVALHFHDKSKTTHILQYVALELRCSCHWKTHQPEQRGEATKMEAGRRKKYVAALLPCGARY</sequence>
<keyword evidence="2" id="KW-1185">Reference proteome</keyword>
<name>A0A1B6PGU8_SORBI</name>
<accession>A0A1B6PGU8</accession>
<dbReference type="EMBL" id="CM000766">
    <property type="protein sequence ID" value="KXG24913.1"/>
    <property type="molecule type" value="Genomic_DNA"/>
</dbReference>
<reference evidence="1 2" key="1">
    <citation type="journal article" date="2009" name="Nature">
        <title>The Sorghum bicolor genome and the diversification of grasses.</title>
        <authorList>
            <person name="Paterson A.H."/>
            <person name="Bowers J.E."/>
            <person name="Bruggmann R."/>
            <person name="Dubchak I."/>
            <person name="Grimwood J."/>
            <person name="Gundlach H."/>
            <person name="Haberer G."/>
            <person name="Hellsten U."/>
            <person name="Mitros T."/>
            <person name="Poliakov A."/>
            <person name="Schmutz J."/>
            <person name="Spannagl M."/>
            <person name="Tang H."/>
            <person name="Wang X."/>
            <person name="Wicker T."/>
            <person name="Bharti A.K."/>
            <person name="Chapman J."/>
            <person name="Feltus F.A."/>
            <person name="Gowik U."/>
            <person name="Grigoriev I.V."/>
            <person name="Lyons E."/>
            <person name="Maher C.A."/>
            <person name="Martis M."/>
            <person name="Narechania A."/>
            <person name="Otillar R.P."/>
            <person name="Penning B.W."/>
            <person name="Salamov A.A."/>
            <person name="Wang Y."/>
            <person name="Zhang L."/>
            <person name="Carpita N.C."/>
            <person name="Freeling M."/>
            <person name="Gingle A.R."/>
            <person name="Hash C.T."/>
            <person name="Keller B."/>
            <person name="Klein P."/>
            <person name="Kresovich S."/>
            <person name="McCann M.C."/>
            <person name="Ming R."/>
            <person name="Peterson D.G."/>
            <person name="Mehboob-ur-Rahman"/>
            <person name="Ware D."/>
            <person name="Westhoff P."/>
            <person name="Mayer K.F."/>
            <person name="Messing J."/>
            <person name="Rokhsar D.S."/>
        </authorList>
    </citation>
    <scope>NUCLEOTIDE SEQUENCE [LARGE SCALE GENOMIC DNA]</scope>
    <source>
        <strain evidence="2">cv. BTx623</strain>
    </source>
</reference>
<organism evidence="1 2">
    <name type="scientific">Sorghum bicolor</name>
    <name type="common">Sorghum</name>
    <name type="synonym">Sorghum vulgare</name>
    <dbReference type="NCBI Taxonomy" id="4558"/>
    <lineage>
        <taxon>Eukaryota</taxon>
        <taxon>Viridiplantae</taxon>
        <taxon>Streptophyta</taxon>
        <taxon>Embryophyta</taxon>
        <taxon>Tracheophyta</taxon>
        <taxon>Spermatophyta</taxon>
        <taxon>Magnoliopsida</taxon>
        <taxon>Liliopsida</taxon>
        <taxon>Poales</taxon>
        <taxon>Poaceae</taxon>
        <taxon>PACMAD clade</taxon>
        <taxon>Panicoideae</taxon>
        <taxon>Andropogonodae</taxon>
        <taxon>Andropogoneae</taxon>
        <taxon>Sorghinae</taxon>
        <taxon>Sorghum</taxon>
    </lineage>
</organism>
<gene>
    <name evidence="1" type="ORF">SORBI_3007G100100</name>
</gene>
<dbReference type="Gramene" id="KXG24913">
    <property type="protein sequence ID" value="KXG24913"/>
    <property type="gene ID" value="SORBI_3007G100100"/>
</dbReference>
<dbReference type="Proteomes" id="UP000000768">
    <property type="component" value="Chromosome 7"/>
</dbReference>
<evidence type="ECO:0000313" key="1">
    <source>
        <dbReference type="EMBL" id="KXG24913.1"/>
    </source>
</evidence>
<proteinExistence type="predicted"/>
<reference evidence="2" key="2">
    <citation type="journal article" date="2018" name="Plant J.">
        <title>The Sorghum bicolor reference genome: improved assembly, gene annotations, a transcriptome atlas, and signatures of genome organization.</title>
        <authorList>
            <person name="McCormick R.F."/>
            <person name="Truong S.K."/>
            <person name="Sreedasyam A."/>
            <person name="Jenkins J."/>
            <person name="Shu S."/>
            <person name="Sims D."/>
            <person name="Kennedy M."/>
            <person name="Amirebrahimi M."/>
            <person name="Weers B.D."/>
            <person name="McKinley B."/>
            <person name="Mattison A."/>
            <person name="Morishige D.T."/>
            <person name="Grimwood J."/>
            <person name="Schmutz J."/>
            <person name="Mullet J.E."/>
        </authorList>
    </citation>
    <scope>NUCLEOTIDE SEQUENCE [LARGE SCALE GENOMIC DNA]</scope>
    <source>
        <strain evidence="2">cv. BTx623</strain>
    </source>
</reference>
<protein>
    <submittedName>
        <fullName evidence="1">Uncharacterized protein</fullName>
    </submittedName>
</protein>
<dbReference type="AlphaFoldDB" id="A0A1B6PGU8"/>